<dbReference type="OMA" id="WYQSTYF"/>
<evidence type="ECO:0000256" key="3">
    <source>
        <dbReference type="ARBA" id="ARBA00022917"/>
    </source>
</evidence>
<dbReference type="OrthoDB" id="10265695at2759"/>
<dbReference type="Pfam" id="PF19445">
    <property type="entry name" value="eIF3h_C"/>
    <property type="match status" value="1"/>
</dbReference>
<dbReference type="Pfam" id="PF01398">
    <property type="entry name" value="JAB"/>
    <property type="match status" value="1"/>
</dbReference>
<dbReference type="InterPro" id="IPR000555">
    <property type="entry name" value="JAMM/MPN+_dom"/>
</dbReference>
<evidence type="ECO:0000256" key="4">
    <source>
        <dbReference type="HAMAP-Rule" id="MF_03007"/>
    </source>
</evidence>
<sequence length="336" mass="37094">MAAKDAKQTKLPLKVVQLEGQVVLKIAKHCRESDASLRDSEATVTGQLLGLDVGSTLEITDCFPYPGNAGEEEQEAVGEGESYQLEMMRCMREVNADNNTVGWYQSTISGSFQVVEIIETFVSYMESLDRCVCIVYDITAAAGGALGLKAIRLSEAFVEAYREGSLTIEKIRAKGLSWRDMFVEIPITVHNSTMAAALAAEIAPSSAATTLDCERLNLGVAPLLEKNLEYLNDCLDDLMVEQGKLSMHQNQLRRQQQAIAQFKMQRRQENMARRAAGEEPLSEEPPEGMFKPVAEPNQLDNMLLSNQMASYCQHINSATQQALSKLTLMEGLQNAF</sequence>
<name>E1ZGD4_CHLVA</name>
<dbReference type="Gene3D" id="3.40.140.10">
    <property type="entry name" value="Cytidine Deaminase, domain 2"/>
    <property type="match status" value="1"/>
</dbReference>
<dbReference type="STRING" id="554065.E1ZGD4"/>
<evidence type="ECO:0000256" key="1">
    <source>
        <dbReference type="ARBA" id="ARBA00022490"/>
    </source>
</evidence>
<comment type="subunit">
    <text evidence="4">Component of the eukaryotic translation initiation factor 3 (eIF-3) complex.</text>
</comment>
<dbReference type="GO" id="GO:0003743">
    <property type="term" value="F:translation initiation factor activity"/>
    <property type="evidence" value="ECO:0007669"/>
    <property type="project" value="UniProtKB-UniRule"/>
</dbReference>
<dbReference type="GO" id="GO:0001732">
    <property type="term" value="P:formation of cytoplasmic translation initiation complex"/>
    <property type="evidence" value="ECO:0007669"/>
    <property type="project" value="UniProtKB-UniRule"/>
</dbReference>
<dbReference type="KEGG" id="cvr:CHLNCDRAFT_24150"/>
<comment type="subcellular location">
    <subcellularLocation>
        <location evidence="4">Cytoplasm</location>
    </subcellularLocation>
</comment>
<evidence type="ECO:0000259" key="6">
    <source>
        <dbReference type="PROSITE" id="PS50249"/>
    </source>
</evidence>
<dbReference type="InParanoid" id="E1ZGD4"/>
<dbReference type="GO" id="GO:0008237">
    <property type="term" value="F:metallopeptidase activity"/>
    <property type="evidence" value="ECO:0007669"/>
    <property type="project" value="InterPro"/>
</dbReference>
<dbReference type="PROSITE" id="PS50249">
    <property type="entry name" value="MPN"/>
    <property type="match status" value="1"/>
</dbReference>
<dbReference type="InterPro" id="IPR050242">
    <property type="entry name" value="JAMM_MPN+_peptidase_M67A"/>
</dbReference>
<feature type="compositionally biased region" description="Basic and acidic residues" evidence="5">
    <location>
        <begin position="267"/>
        <end position="277"/>
    </location>
</feature>
<evidence type="ECO:0000313" key="7">
    <source>
        <dbReference type="EMBL" id="EFN54737.1"/>
    </source>
</evidence>
<gene>
    <name evidence="7" type="ORF">CHLNCDRAFT_24150</name>
</gene>
<evidence type="ECO:0000313" key="8">
    <source>
        <dbReference type="Proteomes" id="UP000008141"/>
    </source>
</evidence>
<reference evidence="7 8" key="1">
    <citation type="journal article" date="2010" name="Plant Cell">
        <title>The Chlorella variabilis NC64A genome reveals adaptation to photosymbiosis, coevolution with viruses, and cryptic sex.</title>
        <authorList>
            <person name="Blanc G."/>
            <person name="Duncan G."/>
            <person name="Agarkova I."/>
            <person name="Borodovsky M."/>
            <person name="Gurnon J."/>
            <person name="Kuo A."/>
            <person name="Lindquist E."/>
            <person name="Lucas S."/>
            <person name="Pangilinan J."/>
            <person name="Polle J."/>
            <person name="Salamov A."/>
            <person name="Terry A."/>
            <person name="Yamada T."/>
            <person name="Dunigan D.D."/>
            <person name="Grigoriev I.V."/>
            <person name="Claverie J.M."/>
            <person name="Van Etten J.L."/>
        </authorList>
    </citation>
    <scope>NUCLEOTIDE SEQUENCE [LARGE SCALE GENOMIC DNA]</scope>
    <source>
        <strain evidence="7 8">NC64A</strain>
    </source>
</reference>
<dbReference type="InterPro" id="IPR037518">
    <property type="entry name" value="MPN"/>
</dbReference>
<organism evidence="8">
    <name type="scientific">Chlorella variabilis</name>
    <name type="common">Green alga</name>
    <dbReference type="NCBI Taxonomy" id="554065"/>
    <lineage>
        <taxon>Eukaryota</taxon>
        <taxon>Viridiplantae</taxon>
        <taxon>Chlorophyta</taxon>
        <taxon>core chlorophytes</taxon>
        <taxon>Trebouxiophyceae</taxon>
        <taxon>Chlorellales</taxon>
        <taxon>Chlorellaceae</taxon>
        <taxon>Chlorella clade</taxon>
        <taxon>Chlorella</taxon>
    </lineage>
</organism>
<keyword evidence="1 4" id="KW-0963">Cytoplasm</keyword>
<dbReference type="InterPro" id="IPR027524">
    <property type="entry name" value="eIF3h"/>
</dbReference>
<dbReference type="GO" id="GO:0005852">
    <property type="term" value="C:eukaryotic translation initiation factor 3 complex"/>
    <property type="evidence" value="ECO:0007669"/>
    <property type="project" value="UniProtKB-UniRule"/>
</dbReference>
<comment type="function">
    <text evidence="4">Component of the eukaryotic translation initiation factor 3 (eIF-3) complex, which is involved in protein synthesis of a specialized repertoire of mRNAs and, together with other initiation factors, stimulates binding of mRNA and methionyl-tRNAi to the 40S ribosome. The eIF-3 complex specifically targets and initiates translation of a subset of mRNAs involved in cell proliferation.</text>
</comment>
<dbReference type="Proteomes" id="UP000008141">
    <property type="component" value="Unassembled WGS sequence"/>
</dbReference>
<keyword evidence="3 4" id="KW-0648">Protein biosynthesis</keyword>
<dbReference type="AlphaFoldDB" id="E1ZGD4"/>
<feature type="region of interest" description="Disordered" evidence="5">
    <location>
        <begin position="267"/>
        <end position="291"/>
    </location>
</feature>
<dbReference type="SMART" id="SM00232">
    <property type="entry name" value="JAB_MPN"/>
    <property type="match status" value="1"/>
</dbReference>
<accession>E1ZGD4</accession>
<dbReference type="HAMAP" id="MF_03007">
    <property type="entry name" value="eIF3h"/>
    <property type="match status" value="1"/>
</dbReference>
<dbReference type="eggNOG" id="KOG1560">
    <property type="taxonomic scope" value="Eukaryota"/>
</dbReference>
<keyword evidence="2 4" id="KW-0396">Initiation factor</keyword>
<dbReference type="FunCoup" id="E1ZGD4">
    <property type="interactions" value="2148"/>
</dbReference>
<evidence type="ECO:0000256" key="5">
    <source>
        <dbReference type="SAM" id="MobiDB-lite"/>
    </source>
</evidence>
<dbReference type="PANTHER" id="PTHR10410">
    <property type="entry name" value="EUKARYOTIC TRANSLATION INITIATION FACTOR 3 -RELATED"/>
    <property type="match status" value="1"/>
</dbReference>
<dbReference type="InterPro" id="IPR045810">
    <property type="entry name" value="eIF3h_C"/>
</dbReference>
<protein>
    <recommendedName>
        <fullName evidence="4">Eukaryotic translation initiation factor 3 subunit H</fullName>
        <shortName evidence="4">eIF3h</shortName>
    </recommendedName>
</protein>
<feature type="domain" description="MPN" evidence="6">
    <location>
        <begin position="16"/>
        <end position="157"/>
    </location>
</feature>
<dbReference type="GO" id="GO:0016282">
    <property type="term" value="C:eukaryotic 43S preinitiation complex"/>
    <property type="evidence" value="ECO:0007669"/>
    <property type="project" value="UniProtKB-UniRule"/>
</dbReference>
<keyword evidence="8" id="KW-1185">Reference proteome</keyword>
<dbReference type="EMBL" id="GL433846">
    <property type="protein sequence ID" value="EFN54737.1"/>
    <property type="molecule type" value="Genomic_DNA"/>
</dbReference>
<dbReference type="GO" id="GO:0033290">
    <property type="term" value="C:eukaryotic 48S preinitiation complex"/>
    <property type="evidence" value="ECO:0007669"/>
    <property type="project" value="UniProtKB-UniRule"/>
</dbReference>
<dbReference type="CDD" id="cd08065">
    <property type="entry name" value="MPN_eIF3h"/>
    <property type="match status" value="1"/>
</dbReference>
<proteinExistence type="inferred from homology"/>
<dbReference type="GeneID" id="17354269"/>
<evidence type="ECO:0000256" key="2">
    <source>
        <dbReference type="ARBA" id="ARBA00022540"/>
    </source>
</evidence>
<comment type="similarity">
    <text evidence="4">Belongs to the eIF-3 subunit H family.</text>
</comment>
<dbReference type="RefSeq" id="XP_005846839.1">
    <property type="nucleotide sequence ID" value="XM_005846777.1"/>
</dbReference>